<dbReference type="AlphaFoldDB" id="A0A6C0G2W9"/>
<reference evidence="1 2" key="1">
    <citation type="submission" date="2020-01" db="EMBL/GenBank/DDBJ databases">
        <title>Paenibacillus sp. nov., isolated from tomato rhizosphere.</title>
        <authorList>
            <person name="Weon H.-Y."/>
            <person name="Lee S.A."/>
        </authorList>
    </citation>
    <scope>NUCLEOTIDE SEQUENCE [LARGE SCALE GENOMIC DNA]</scope>
    <source>
        <strain evidence="1 2">12200R-189</strain>
    </source>
</reference>
<accession>A0A6C0G2W9</accession>
<dbReference type="Proteomes" id="UP000476064">
    <property type="component" value="Chromosome"/>
</dbReference>
<dbReference type="KEGG" id="plyc:GXP70_18035"/>
<evidence type="ECO:0000313" key="2">
    <source>
        <dbReference type="Proteomes" id="UP000476064"/>
    </source>
</evidence>
<organism evidence="1 2">
    <name type="scientific">Paenibacillus lycopersici</name>
    <dbReference type="NCBI Taxonomy" id="2704462"/>
    <lineage>
        <taxon>Bacteria</taxon>
        <taxon>Bacillati</taxon>
        <taxon>Bacillota</taxon>
        <taxon>Bacilli</taxon>
        <taxon>Bacillales</taxon>
        <taxon>Paenibacillaceae</taxon>
        <taxon>Paenibacillus</taxon>
    </lineage>
</organism>
<proteinExistence type="predicted"/>
<dbReference type="EMBL" id="CP048209">
    <property type="protein sequence ID" value="QHT61684.1"/>
    <property type="molecule type" value="Genomic_DNA"/>
</dbReference>
<sequence>MLKDKHIGQTITIIYLDSAGKITQRRIRVDALAGGKVKAYDWDKRAPRVFVAANILAVGVGRGVG</sequence>
<dbReference type="RefSeq" id="WP_162358123.1">
    <property type="nucleotide sequence ID" value="NZ_CP048209.1"/>
</dbReference>
<gene>
    <name evidence="1" type="ORF">GXP70_18035</name>
</gene>
<name>A0A6C0G2W9_9BACL</name>
<keyword evidence="2" id="KW-1185">Reference proteome</keyword>
<protein>
    <submittedName>
        <fullName evidence="1">Uncharacterized protein</fullName>
    </submittedName>
</protein>
<evidence type="ECO:0000313" key="1">
    <source>
        <dbReference type="EMBL" id="QHT61684.1"/>
    </source>
</evidence>